<evidence type="ECO:0000313" key="1">
    <source>
        <dbReference type="EMBL" id="GBP39602.1"/>
    </source>
</evidence>
<evidence type="ECO:0000313" key="2">
    <source>
        <dbReference type="Proteomes" id="UP000299102"/>
    </source>
</evidence>
<proteinExistence type="predicted"/>
<keyword evidence="2" id="KW-1185">Reference proteome</keyword>
<protein>
    <submittedName>
        <fullName evidence="1">Uncharacterized protein</fullName>
    </submittedName>
</protein>
<organism evidence="1 2">
    <name type="scientific">Eumeta variegata</name>
    <name type="common">Bagworm moth</name>
    <name type="synonym">Eumeta japonica</name>
    <dbReference type="NCBI Taxonomy" id="151549"/>
    <lineage>
        <taxon>Eukaryota</taxon>
        <taxon>Metazoa</taxon>
        <taxon>Ecdysozoa</taxon>
        <taxon>Arthropoda</taxon>
        <taxon>Hexapoda</taxon>
        <taxon>Insecta</taxon>
        <taxon>Pterygota</taxon>
        <taxon>Neoptera</taxon>
        <taxon>Endopterygota</taxon>
        <taxon>Lepidoptera</taxon>
        <taxon>Glossata</taxon>
        <taxon>Ditrysia</taxon>
        <taxon>Tineoidea</taxon>
        <taxon>Psychidae</taxon>
        <taxon>Oiketicinae</taxon>
        <taxon>Eumeta</taxon>
    </lineage>
</organism>
<comment type="caution">
    <text evidence="1">The sequence shown here is derived from an EMBL/GenBank/DDBJ whole genome shotgun (WGS) entry which is preliminary data.</text>
</comment>
<dbReference type="EMBL" id="BGZK01000368">
    <property type="protein sequence ID" value="GBP39602.1"/>
    <property type="molecule type" value="Genomic_DNA"/>
</dbReference>
<reference evidence="1 2" key="1">
    <citation type="journal article" date="2019" name="Commun. Biol.">
        <title>The bagworm genome reveals a unique fibroin gene that provides high tensile strength.</title>
        <authorList>
            <person name="Kono N."/>
            <person name="Nakamura H."/>
            <person name="Ohtoshi R."/>
            <person name="Tomita M."/>
            <person name="Numata K."/>
            <person name="Arakawa K."/>
        </authorList>
    </citation>
    <scope>NUCLEOTIDE SEQUENCE [LARGE SCALE GENOMIC DNA]</scope>
</reference>
<gene>
    <name evidence="1" type="ORF">EVAR_26685_1</name>
</gene>
<name>A0A4C1VMG4_EUMVA</name>
<sequence>MGKFPPAPRCSTVFGVLNDFLRRDDSFEESPIGPSGGKDERSICRCKSKNPFRGVLTRGAMQGRSYRRICRINYTGPPGYGGPQRA</sequence>
<dbReference type="AlphaFoldDB" id="A0A4C1VMG4"/>
<dbReference type="Proteomes" id="UP000299102">
    <property type="component" value="Unassembled WGS sequence"/>
</dbReference>
<accession>A0A4C1VMG4</accession>